<keyword evidence="8" id="KW-1185">Reference proteome</keyword>
<dbReference type="PANTHER" id="PTHR47178">
    <property type="entry name" value="MONOOXYGENASE, FAD-BINDING"/>
    <property type="match status" value="1"/>
</dbReference>
<protein>
    <recommendedName>
        <fullName evidence="6">FAD-binding domain-containing protein</fullName>
    </recommendedName>
</protein>
<feature type="domain" description="FAD-binding" evidence="6">
    <location>
        <begin position="311"/>
        <end position="353"/>
    </location>
</feature>
<evidence type="ECO:0000259" key="6">
    <source>
        <dbReference type="Pfam" id="PF01494"/>
    </source>
</evidence>
<proteinExistence type="predicted"/>
<dbReference type="GO" id="GO:0004497">
    <property type="term" value="F:monooxygenase activity"/>
    <property type="evidence" value="ECO:0007669"/>
    <property type="project" value="UniProtKB-KW"/>
</dbReference>
<reference evidence="7" key="1">
    <citation type="submission" date="2021-02" db="EMBL/GenBank/DDBJ databases">
        <title>Genome sequence Cadophora malorum strain M34.</title>
        <authorList>
            <person name="Stefanovic E."/>
            <person name="Vu D."/>
            <person name="Scully C."/>
            <person name="Dijksterhuis J."/>
            <person name="Roader J."/>
            <person name="Houbraken J."/>
        </authorList>
    </citation>
    <scope>NUCLEOTIDE SEQUENCE</scope>
    <source>
        <strain evidence="7">M34</strain>
    </source>
</reference>
<dbReference type="EMBL" id="JAFJYH010000014">
    <property type="protein sequence ID" value="KAG4424999.1"/>
    <property type="molecule type" value="Genomic_DNA"/>
</dbReference>
<evidence type="ECO:0000313" key="7">
    <source>
        <dbReference type="EMBL" id="KAG4424999.1"/>
    </source>
</evidence>
<keyword evidence="3" id="KW-0274">FAD</keyword>
<dbReference type="Proteomes" id="UP000664132">
    <property type="component" value="Unassembled WGS sequence"/>
</dbReference>
<dbReference type="SUPFAM" id="SSF51905">
    <property type="entry name" value="FAD/NAD(P)-binding domain"/>
    <property type="match status" value="1"/>
</dbReference>
<keyword evidence="4" id="KW-0560">Oxidoreductase</keyword>
<evidence type="ECO:0000256" key="2">
    <source>
        <dbReference type="ARBA" id="ARBA00022630"/>
    </source>
</evidence>
<dbReference type="InterPro" id="IPR036188">
    <property type="entry name" value="FAD/NAD-bd_sf"/>
</dbReference>
<dbReference type="Gene3D" id="3.50.50.60">
    <property type="entry name" value="FAD/NAD(P)-binding domain"/>
    <property type="match status" value="1"/>
</dbReference>
<keyword evidence="2" id="KW-0285">Flavoprotein</keyword>
<dbReference type="PANTHER" id="PTHR47178:SF6">
    <property type="entry name" value="FAD-BINDING DOMAIN-CONTAINING PROTEIN"/>
    <property type="match status" value="1"/>
</dbReference>
<comment type="cofactor">
    <cofactor evidence="1">
        <name>FAD</name>
        <dbReference type="ChEBI" id="CHEBI:57692"/>
    </cofactor>
</comment>
<dbReference type="AlphaFoldDB" id="A0A8H7WHS4"/>
<evidence type="ECO:0000256" key="5">
    <source>
        <dbReference type="ARBA" id="ARBA00023033"/>
    </source>
</evidence>
<sequence>MAALPAPFKVIIIGSGLTGSLLANGLLREGIDVQVYERNDINTKREGFQIRLTAPALAGMRACLSPEHHSSIIKKFGPASGLKAEAPRVIHKDWTLLVDLSKFTVYGKSAPINRGVLRSALADPIYDAGKLHYSRKFERYEIVADGTSEERVNEQIGLDSIRPIKKHLALAAKCELPTERFLKMSKELFGGPVMTWADNMSYFFGVYLPKKYDTNGNCLEVTKNTSYDENLSSCMVGLNVAKEKAPADLAQRSLDEQWDFFADSIKHWSPHHQEVVEMVRGAPLHIYVPRVASRPAKNWRKSVATSSGDVNKGHPRVWLIGDAIHAMLPPRGMGGNQAMYDSGVVMAKMAHLAQIARSTKRVPRKEIEKAVIEYEEEMIPRAFEWVKKSGGDDFVPLDTSKFSGRLFFFAVAQVLRVSCTLQWIGQIFSSKPPVDETPEFN</sequence>
<keyword evidence="5" id="KW-0503">Monooxygenase</keyword>
<dbReference type="PRINTS" id="PR00420">
    <property type="entry name" value="RNGMNOXGNASE"/>
</dbReference>
<accession>A0A8H7WHS4</accession>
<name>A0A8H7WHS4_9HELO</name>
<dbReference type="GO" id="GO:0071949">
    <property type="term" value="F:FAD binding"/>
    <property type="evidence" value="ECO:0007669"/>
    <property type="project" value="InterPro"/>
</dbReference>
<evidence type="ECO:0000256" key="4">
    <source>
        <dbReference type="ARBA" id="ARBA00023002"/>
    </source>
</evidence>
<gene>
    <name evidence="7" type="ORF">IFR04_001769</name>
</gene>
<evidence type="ECO:0000256" key="1">
    <source>
        <dbReference type="ARBA" id="ARBA00001974"/>
    </source>
</evidence>
<evidence type="ECO:0000256" key="3">
    <source>
        <dbReference type="ARBA" id="ARBA00022827"/>
    </source>
</evidence>
<organism evidence="7 8">
    <name type="scientific">Cadophora malorum</name>
    <dbReference type="NCBI Taxonomy" id="108018"/>
    <lineage>
        <taxon>Eukaryota</taxon>
        <taxon>Fungi</taxon>
        <taxon>Dikarya</taxon>
        <taxon>Ascomycota</taxon>
        <taxon>Pezizomycotina</taxon>
        <taxon>Leotiomycetes</taxon>
        <taxon>Helotiales</taxon>
        <taxon>Ploettnerulaceae</taxon>
        <taxon>Cadophora</taxon>
    </lineage>
</organism>
<dbReference type="InterPro" id="IPR002938">
    <property type="entry name" value="FAD-bd"/>
</dbReference>
<comment type="caution">
    <text evidence="7">The sequence shown here is derived from an EMBL/GenBank/DDBJ whole genome shotgun (WGS) entry which is preliminary data.</text>
</comment>
<evidence type="ECO:0000313" key="8">
    <source>
        <dbReference type="Proteomes" id="UP000664132"/>
    </source>
</evidence>
<dbReference type="OrthoDB" id="655030at2759"/>
<dbReference type="Pfam" id="PF01494">
    <property type="entry name" value="FAD_binding_3"/>
    <property type="match status" value="1"/>
</dbReference>